<proteinExistence type="predicted"/>
<sequence>MLKKLSSLFILLLLISACEKLETKKGAGKFGMLDTDVPEFAAIEFFNQIYHTKDLSGALKLSTPKMQRLLRSYHTNKGVQRHVLNMRFDKVNIQPSTRSAGRNEFAKDAKISLFFEGDLDGNILKDLRIVSMIRVKKEWLVDDVSAE</sequence>
<dbReference type="Proteomes" id="UP001247805">
    <property type="component" value="Unassembled WGS sequence"/>
</dbReference>
<accession>A0ABU3SYS6</accession>
<evidence type="ECO:0000313" key="1">
    <source>
        <dbReference type="EMBL" id="MDU0355166.1"/>
    </source>
</evidence>
<gene>
    <name evidence="1" type="ORF">RS130_15775</name>
</gene>
<dbReference type="RefSeq" id="WP_316026716.1">
    <property type="nucleotide sequence ID" value="NZ_JAWDIO010000002.1"/>
</dbReference>
<protein>
    <recommendedName>
        <fullName evidence="3">Lipoprotein</fullName>
    </recommendedName>
</protein>
<evidence type="ECO:0008006" key="3">
    <source>
        <dbReference type="Google" id="ProtNLM"/>
    </source>
</evidence>
<organism evidence="1 2">
    <name type="scientific">Paraglaciecola aquimarina</name>
    <dbReference type="NCBI Taxonomy" id="1235557"/>
    <lineage>
        <taxon>Bacteria</taxon>
        <taxon>Pseudomonadati</taxon>
        <taxon>Pseudomonadota</taxon>
        <taxon>Gammaproteobacteria</taxon>
        <taxon>Alteromonadales</taxon>
        <taxon>Alteromonadaceae</taxon>
        <taxon>Paraglaciecola</taxon>
    </lineage>
</organism>
<keyword evidence="2" id="KW-1185">Reference proteome</keyword>
<comment type="caution">
    <text evidence="1">The sequence shown here is derived from an EMBL/GenBank/DDBJ whole genome shotgun (WGS) entry which is preliminary data.</text>
</comment>
<dbReference type="PROSITE" id="PS51257">
    <property type="entry name" value="PROKAR_LIPOPROTEIN"/>
    <property type="match status" value="1"/>
</dbReference>
<name>A0ABU3SYS6_9ALTE</name>
<evidence type="ECO:0000313" key="2">
    <source>
        <dbReference type="Proteomes" id="UP001247805"/>
    </source>
</evidence>
<reference evidence="1 2" key="1">
    <citation type="submission" date="2023-10" db="EMBL/GenBank/DDBJ databases">
        <title>Glaciecola aquimarina strain GGW-M5 nov., isolated from a coastal seawater.</title>
        <authorList>
            <person name="Bayburt H."/>
            <person name="Kim J.M."/>
            <person name="Choi B.J."/>
            <person name="Jeon C.O."/>
        </authorList>
    </citation>
    <scope>NUCLEOTIDE SEQUENCE [LARGE SCALE GENOMIC DNA]</scope>
    <source>
        <strain evidence="1 2">KCTC 32108</strain>
    </source>
</reference>
<dbReference type="EMBL" id="JAWDIO010000002">
    <property type="protein sequence ID" value="MDU0355166.1"/>
    <property type="molecule type" value="Genomic_DNA"/>
</dbReference>